<evidence type="ECO:0000256" key="6">
    <source>
        <dbReference type="SAM" id="MobiDB-lite"/>
    </source>
</evidence>
<evidence type="ECO:0000256" key="4">
    <source>
        <dbReference type="ARBA" id="ARBA00022490"/>
    </source>
</evidence>
<dbReference type="InterPro" id="IPR001830">
    <property type="entry name" value="Glyco_trans_20"/>
</dbReference>
<dbReference type="SUPFAM" id="SSF53756">
    <property type="entry name" value="UDP-Glycosyltransferase/glycogen phosphorylase"/>
    <property type="match status" value="1"/>
</dbReference>
<evidence type="ECO:0000313" key="8">
    <source>
        <dbReference type="Proteomes" id="UP000799444"/>
    </source>
</evidence>
<dbReference type="Gene3D" id="3.30.70.1020">
    <property type="entry name" value="Trehalose-6-phosphate phosphatase related protein, domain 2"/>
    <property type="match status" value="1"/>
</dbReference>
<dbReference type="FunFam" id="3.40.50.2000:FF:000099">
    <property type="entry name" value="Alpha,alpha-trehalose phosphate synthase subunit, putative"/>
    <property type="match status" value="1"/>
</dbReference>
<comment type="subcellular location">
    <subcellularLocation>
        <location evidence="1">Cytoplasm</location>
    </subcellularLocation>
</comment>
<dbReference type="FunFam" id="3.40.50.2000:FF:000036">
    <property type="entry name" value="Alpha,alpha-trehalose-phosphate synthase subunit Tps2"/>
    <property type="match status" value="1"/>
</dbReference>
<dbReference type="InterPro" id="IPR006379">
    <property type="entry name" value="HAD-SF_hydro_IIB"/>
</dbReference>
<reference evidence="7" key="1">
    <citation type="journal article" date="2020" name="Stud. Mycol.">
        <title>101 Dothideomycetes genomes: a test case for predicting lifestyles and emergence of pathogens.</title>
        <authorList>
            <person name="Haridas S."/>
            <person name="Albert R."/>
            <person name="Binder M."/>
            <person name="Bloem J."/>
            <person name="Labutti K."/>
            <person name="Salamov A."/>
            <person name="Andreopoulos B."/>
            <person name="Baker S."/>
            <person name="Barry K."/>
            <person name="Bills G."/>
            <person name="Bluhm B."/>
            <person name="Cannon C."/>
            <person name="Castanera R."/>
            <person name="Culley D."/>
            <person name="Daum C."/>
            <person name="Ezra D."/>
            <person name="Gonzalez J."/>
            <person name="Henrissat B."/>
            <person name="Kuo A."/>
            <person name="Liang C."/>
            <person name="Lipzen A."/>
            <person name="Lutzoni F."/>
            <person name="Magnuson J."/>
            <person name="Mondo S."/>
            <person name="Nolan M."/>
            <person name="Ohm R."/>
            <person name="Pangilinan J."/>
            <person name="Park H.-J."/>
            <person name="Ramirez L."/>
            <person name="Alfaro M."/>
            <person name="Sun H."/>
            <person name="Tritt A."/>
            <person name="Yoshinaga Y."/>
            <person name="Zwiers L.-H."/>
            <person name="Turgeon B."/>
            <person name="Goodwin S."/>
            <person name="Spatafora J."/>
            <person name="Crous P."/>
            <person name="Grigoriev I."/>
        </authorList>
    </citation>
    <scope>NUCLEOTIDE SEQUENCE</scope>
    <source>
        <strain evidence="7">CBS 125425</strain>
    </source>
</reference>
<proteinExistence type="inferred from homology"/>
<keyword evidence="8" id="KW-1185">Reference proteome</keyword>
<dbReference type="SUPFAM" id="SSF56784">
    <property type="entry name" value="HAD-like"/>
    <property type="match status" value="1"/>
</dbReference>
<dbReference type="GO" id="GO:0005992">
    <property type="term" value="P:trehalose biosynthetic process"/>
    <property type="evidence" value="ECO:0007669"/>
    <property type="project" value="InterPro"/>
</dbReference>
<accession>A0A9P4R7L3</accession>
<dbReference type="FunFam" id="3.30.70.1020:FF:000001">
    <property type="entry name" value="Alpha,alpha-trehalose-phosphate synthase [UDP-forming] 1"/>
    <property type="match status" value="1"/>
</dbReference>
<comment type="caution">
    <text evidence="7">The sequence shown here is derived from an EMBL/GenBank/DDBJ whole genome shotgun (WGS) entry which is preliminary data.</text>
</comment>
<dbReference type="AlphaFoldDB" id="A0A9P4R7L3"/>
<dbReference type="PANTHER" id="PTHR10788">
    <property type="entry name" value="TREHALOSE-6-PHOSPHATE SYNTHASE"/>
    <property type="match status" value="1"/>
</dbReference>
<dbReference type="PANTHER" id="PTHR10788:SF15">
    <property type="entry name" value="TREHALOSE SYNTHASE COMPLEX REGULATORY SUBUNIT TPS3-RELATED"/>
    <property type="match status" value="1"/>
</dbReference>
<feature type="region of interest" description="Disordered" evidence="6">
    <location>
        <begin position="145"/>
        <end position="172"/>
    </location>
</feature>
<dbReference type="InterPro" id="IPR003337">
    <property type="entry name" value="Trehalose_PPase"/>
</dbReference>
<dbReference type="Gene3D" id="3.40.50.2000">
    <property type="entry name" value="Glycogen Phosphorylase B"/>
    <property type="match status" value="2"/>
</dbReference>
<dbReference type="Gene3D" id="3.40.50.1000">
    <property type="entry name" value="HAD superfamily/HAD-like"/>
    <property type="match status" value="1"/>
</dbReference>
<keyword evidence="4" id="KW-0963">Cytoplasm</keyword>
<dbReference type="OrthoDB" id="755951at2759"/>
<gene>
    <name evidence="7" type="ORF">EJ04DRAFT_197671</name>
</gene>
<evidence type="ECO:0000256" key="1">
    <source>
        <dbReference type="ARBA" id="ARBA00004496"/>
    </source>
</evidence>
<dbReference type="Pfam" id="PF02358">
    <property type="entry name" value="Trehalose_PPase"/>
    <property type="match status" value="1"/>
</dbReference>
<organism evidence="7 8">
    <name type="scientific">Polyplosphaeria fusca</name>
    <dbReference type="NCBI Taxonomy" id="682080"/>
    <lineage>
        <taxon>Eukaryota</taxon>
        <taxon>Fungi</taxon>
        <taxon>Dikarya</taxon>
        <taxon>Ascomycota</taxon>
        <taxon>Pezizomycotina</taxon>
        <taxon>Dothideomycetes</taxon>
        <taxon>Pleosporomycetidae</taxon>
        <taxon>Pleosporales</taxon>
        <taxon>Tetraplosphaeriaceae</taxon>
        <taxon>Polyplosphaeria</taxon>
    </lineage>
</organism>
<name>A0A9P4R7L3_9PLEO</name>
<dbReference type="GO" id="GO:0005829">
    <property type="term" value="C:cytosol"/>
    <property type="evidence" value="ECO:0007669"/>
    <property type="project" value="TreeGrafter"/>
</dbReference>
<dbReference type="Pfam" id="PF00982">
    <property type="entry name" value="Glyco_transf_20"/>
    <property type="match status" value="1"/>
</dbReference>
<comment type="similarity">
    <text evidence="2">In the N-terminal section; belongs to the glycosyltransferase 20 family.</text>
</comment>
<dbReference type="CDD" id="cd03788">
    <property type="entry name" value="GT20_TPS"/>
    <property type="match status" value="1"/>
</dbReference>
<comment type="similarity">
    <text evidence="3">In the C-terminal section; belongs to the trehalose phosphatase family.</text>
</comment>
<dbReference type="NCBIfam" id="TIGR00685">
    <property type="entry name" value="T6PP"/>
    <property type="match status" value="1"/>
</dbReference>
<dbReference type="GO" id="GO:0030234">
    <property type="term" value="F:enzyme regulator activity"/>
    <property type="evidence" value="ECO:0007669"/>
    <property type="project" value="UniProtKB-ARBA"/>
</dbReference>
<evidence type="ECO:0000313" key="7">
    <source>
        <dbReference type="EMBL" id="KAF2740379.1"/>
    </source>
</evidence>
<feature type="region of interest" description="Disordered" evidence="6">
    <location>
        <begin position="31"/>
        <end position="52"/>
    </location>
</feature>
<dbReference type="Proteomes" id="UP000799444">
    <property type="component" value="Unassembled WGS sequence"/>
</dbReference>
<dbReference type="InterPro" id="IPR023214">
    <property type="entry name" value="HAD_sf"/>
</dbReference>
<evidence type="ECO:0000256" key="3">
    <source>
        <dbReference type="ARBA" id="ARBA00006330"/>
    </source>
</evidence>
<sequence>MGPVDENEQPTTIVVSLFLPYTIDFEPPSVHHEEARAPVPEAPRPLGEVGRKDSTVDASTLKSSILMQLGAATPPVTPAAIDLKKDDFFTPGPPTPATHFPKPFDPRTLVRSDSHISEWGGGYLFNQPRARAVLPPLETIHEAVEAKARARSHSRKPTGGLSPQRRRDEWDNDWNVVPAEQGNGGLTNAIRAAQDAGTMGDVLTVGLVGFPTDELPKDTATQIYDKLETEHDSLAIFVSDKDFDGHYVHFCKVILWPVFHYVVPDHPKSKAYADHSWVFYERVNQAFADKVVANYKHGDIIWIHDYHLLLVPGMVRKKLPQAQIGFFLHAAFPSSEVFRCLAKRVELLHGMLGANLVAFQTHEYAHHFMQTCSRIISVEATEDGIQLDSHFVNVWSLPIGIDPHSVSMFRKNPEVQTMMDDIKQKYAGKRLVVARDKLDSIRGVKQKLLAYELFLNAYPEWKGKVVLIQVATSDVENKDLAIAISEIVTRVDTMHATLEHNPLLFLRQDVDFDTYLTMLSVADALMITSLRDGMNLTVHEFVVCQDGETGGKKHGPVILSEFTGSSAIFDGADIPCNPWDYKGCADAINTALMMGEEEKERRWTSMRTVVEEQTGARWMEQLSKQLAKVHRENFSRDAMSIPRLSVQKLTQAYQSSHKRLFVLDYEGTLATWGNVSNTVLISPQRVTDVLSDLMSDERNVVYVTSARTIEELEMIFARLPGVGLIAENGSYIRDMYMDEWLAFHEEEKTNNWKSAVKDMMNYYTDRVERSWLEERHCSIIFHYSKTDEFDAAARHAGEAADHINAVLSNQRVRAFPAKDCIVIEPMDWDKGTAVAHIFHSFFDSPEQRPSFLMVAGNDRDDEVAFKWAKKAQEEELIREVITVSLGTGHTTAMSTLINGTTGLLAALGKLAKLPRDTQD</sequence>
<dbReference type="NCBIfam" id="TIGR01484">
    <property type="entry name" value="HAD-SF-IIB"/>
    <property type="match status" value="1"/>
</dbReference>
<protein>
    <submittedName>
        <fullName evidence="7">Alpha,alpha-trehalose phosphate synthase-like protein subunit</fullName>
    </submittedName>
</protein>
<evidence type="ECO:0000256" key="5">
    <source>
        <dbReference type="ARBA" id="ARBA00022553"/>
    </source>
</evidence>
<dbReference type="GO" id="GO:0004805">
    <property type="term" value="F:trehalose-phosphatase activity"/>
    <property type="evidence" value="ECO:0007669"/>
    <property type="project" value="TreeGrafter"/>
</dbReference>
<dbReference type="EMBL" id="ML996100">
    <property type="protein sequence ID" value="KAF2740379.1"/>
    <property type="molecule type" value="Genomic_DNA"/>
</dbReference>
<evidence type="ECO:0000256" key="2">
    <source>
        <dbReference type="ARBA" id="ARBA00005409"/>
    </source>
</evidence>
<dbReference type="GO" id="GO:0003825">
    <property type="term" value="F:alpha,alpha-trehalose-phosphate synthase (UDP-forming) activity"/>
    <property type="evidence" value="ECO:0007669"/>
    <property type="project" value="TreeGrafter"/>
</dbReference>
<dbReference type="InterPro" id="IPR036412">
    <property type="entry name" value="HAD-like_sf"/>
</dbReference>
<keyword evidence="5" id="KW-0597">Phosphoprotein</keyword>
<dbReference type="GO" id="GO:0005946">
    <property type="term" value="C:alpha,alpha-trehalose-phosphate synthase complex (UDP-forming)"/>
    <property type="evidence" value="ECO:0007669"/>
    <property type="project" value="TreeGrafter"/>
</dbReference>